<dbReference type="EMBL" id="JAYMYQ010000003">
    <property type="protein sequence ID" value="KAK7344773.1"/>
    <property type="molecule type" value="Genomic_DNA"/>
</dbReference>
<reference evidence="2 3" key="1">
    <citation type="submission" date="2024-01" db="EMBL/GenBank/DDBJ databases">
        <title>The genomes of 5 underutilized Papilionoideae crops provide insights into root nodulation and disease resistanc.</title>
        <authorList>
            <person name="Jiang F."/>
        </authorList>
    </citation>
    <scope>NUCLEOTIDE SEQUENCE [LARGE SCALE GENOMIC DNA]</scope>
    <source>
        <strain evidence="2">LVBAO_FW01</strain>
        <tissue evidence="2">Leaves</tissue>
    </source>
</reference>
<feature type="region of interest" description="Disordered" evidence="1">
    <location>
        <begin position="41"/>
        <end position="82"/>
    </location>
</feature>
<dbReference type="Proteomes" id="UP001367508">
    <property type="component" value="Unassembled WGS sequence"/>
</dbReference>
<sequence>MLVQRSTSLWLRGGHAGQSFIRLLRQQRRFEVLAKATLNRDSLPQPTSFGFRGTTGEQDRPDVPTKTTSNHRNHRVSTLVLL</sequence>
<dbReference type="AlphaFoldDB" id="A0AAN9M398"/>
<comment type="caution">
    <text evidence="2">The sequence shown here is derived from an EMBL/GenBank/DDBJ whole genome shotgun (WGS) entry which is preliminary data.</text>
</comment>
<evidence type="ECO:0000313" key="3">
    <source>
        <dbReference type="Proteomes" id="UP001367508"/>
    </source>
</evidence>
<gene>
    <name evidence="2" type="ORF">VNO77_14822</name>
</gene>
<name>A0AAN9M398_CANGL</name>
<evidence type="ECO:0000313" key="2">
    <source>
        <dbReference type="EMBL" id="KAK7344773.1"/>
    </source>
</evidence>
<evidence type="ECO:0000256" key="1">
    <source>
        <dbReference type="SAM" id="MobiDB-lite"/>
    </source>
</evidence>
<accession>A0AAN9M398</accession>
<protein>
    <submittedName>
        <fullName evidence="2">Uncharacterized protein</fullName>
    </submittedName>
</protein>
<keyword evidence="3" id="KW-1185">Reference proteome</keyword>
<organism evidence="2 3">
    <name type="scientific">Canavalia gladiata</name>
    <name type="common">Sword bean</name>
    <name type="synonym">Dolichos gladiatus</name>
    <dbReference type="NCBI Taxonomy" id="3824"/>
    <lineage>
        <taxon>Eukaryota</taxon>
        <taxon>Viridiplantae</taxon>
        <taxon>Streptophyta</taxon>
        <taxon>Embryophyta</taxon>
        <taxon>Tracheophyta</taxon>
        <taxon>Spermatophyta</taxon>
        <taxon>Magnoliopsida</taxon>
        <taxon>eudicotyledons</taxon>
        <taxon>Gunneridae</taxon>
        <taxon>Pentapetalae</taxon>
        <taxon>rosids</taxon>
        <taxon>fabids</taxon>
        <taxon>Fabales</taxon>
        <taxon>Fabaceae</taxon>
        <taxon>Papilionoideae</taxon>
        <taxon>50 kb inversion clade</taxon>
        <taxon>NPAAA clade</taxon>
        <taxon>indigoferoid/millettioid clade</taxon>
        <taxon>Phaseoleae</taxon>
        <taxon>Canavalia</taxon>
    </lineage>
</organism>
<proteinExistence type="predicted"/>